<name>A0ABT9B0S1_9ACTN</name>
<evidence type="ECO:0000256" key="2">
    <source>
        <dbReference type="SAM" id="SignalP"/>
    </source>
</evidence>
<dbReference type="Gene3D" id="2.60.40.420">
    <property type="entry name" value="Cupredoxins - blue copper proteins"/>
    <property type="match status" value="1"/>
</dbReference>
<evidence type="ECO:0000256" key="1">
    <source>
        <dbReference type="SAM" id="MobiDB-lite"/>
    </source>
</evidence>
<keyword evidence="4" id="KW-1185">Reference proteome</keyword>
<feature type="compositionally biased region" description="Polar residues" evidence="1">
    <location>
        <begin position="24"/>
        <end position="43"/>
    </location>
</feature>
<evidence type="ECO:0000313" key="4">
    <source>
        <dbReference type="Proteomes" id="UP001233314"/>
    </source>
</evidence>
<dbReference type="SUPFAM" id="SSF49503">
    <property type="entry name" value="Cupredoxins"/>
    <property type="match status" value="1"/>
</dbReference>
<dbReference type="EMBL" id="JAUQTA010000001">
    <property type="protein sequence ID" value="MDO7868312.1"/>
    <property type="molecule type" value="Genomic_DNA"/>
</dbReference>
<comment type="caution">
    <text evidence="3">The sequence shown here is derived from an EMBL/GenBank/DDBJ whole genome shotgun (WGS) entry which is preliminary data.</text>
</comment>
<sequence>MRIALTALAVTGSLTLAACASEGTTADPTQAPTMSSSGSTSETAAPAKVIDITVKDGKVTPNGATIKVPVGKPIELRVTSDASGELHIHTTPAQALNYTPGTHSTTITIPRPGRVEAELEETGTLVANLDAE</sequence>
<keyword evidence="2" id="KW-0732">Signal</keyword>
<gene>
    <name evidence="3" type="ORF">Q5722_08010</name>
</gene>
<evidence type="ECO:0000313" key="3">
    <source>
        <dbReference type="EMBL" id="MDO7868312.1"/>
    </source>
</evidence>
<feature type="region of interest" description="Disordered" evidence="1">
    <location>
        <begin position="24"/>
        <end position="44"/>
    </location>
</feature>
<dbReference type="RefSeq" id="WP_305027686.1">
    <property type="nucleotide sequence ID" value="NZ_JAUQTA010000001.1"/>
</dbReference>
<dbReference type="InterPro" id="IPR008972">
    <property type="entry name" value="Cupredoxin"/>
</dbReference>
<reference evidence="3 4" key="1">
    <citation type="submission" date="2023-07" db="EMBL/GenBank/DDBJ databases">
        <title>Nocardioides sp. nov WY-20 isolated from soil.</title>
        <authorList>
            <person name="Liu B."/>
            <person name="Wan Y."/>
        </authorList>
    </citation>
    <scope>NUCLEOTIDE SEQUENCE [LARGE SCALE GENOMIC DNA]</scope>
    <source>
        <strain evidence="3 4">WY-20</strain>
    </source>
</reference>
<organism evidence="3 4">
    <name type="scientific">Nocardioides jiangxiensis</name>
    <dbReference type="NCBI Taxonomy" id="3064524"/>
    <lineage>
        <taxon>Bacteria</taxon>
        <taxon>Bacillati</taxon>
        <taxon>Actinomycetota</taxon>
        <taxon>Actinomycetes</taxon>
        <taxon>Propionibacteriales</taxon>
        <taxon>Nocardioidaceae</taxon>
        <taxon>Nocardioides</taxon>
    </lineage>
</organism>
<protein>
    <submittedName>
        <fullName evidence="3">Uncharacterized protein</fullName>
    </submittedName>
</protein>
<accession>A0ABT9B0S1</accession>
<feature type="signal peptide" evidence="2">
    <location>
        <begin position="1"/>
        <end position="20"/>
    </location>
</feature>
<dbReference type="PROSITE" id="PS51257">
    <property type="entry name" value="PROKAR_LIPOPROTEIN"/>
    <property type="match status" value="1"/>
</dbReference>
<proteinExistence type="predicted"/>
<feature type="chain" id="PRO_5046273215" evidence="2">
    <location>
        <begin position="21"/>
        <end position="132"/>
    </location>
</feature>
<dbReference type="Proteomes" id="UP001233314">
    <property type="component" value="Unassembled WGS sequence"/>
</dbReference>